<gene>
    <name evidence="7" type="primary">nusA</name>
    <name evidence="9" type="ORF">SAMN05216283_11265</name>
</gene>
<evidence type="ECO:0000256" key="6">
    <source>
        <dbReference type="ARBA" id="ARBA00023163"/>
    </source>
</evidence>
<evidence type="ECO:0000256" key="7">
    <source>
        <dbReference type="HAMAP-Rule" id="MF_00945"/>
    </source>
</evidence>
<dbReference type="SUPFAM" id="SSF69705">
    <property type="entry name" value="Transcription factor NusA, N-terminal domain"/>
    <property type="match status" value="1"/>
</dbReference>
<keyword evidence="5 7" id="KW-0805">Transcription regulation</keyword>
<dbReference type="GO" id="GO:0006353">
    <property type="term" value="P:DNA-templated transcription termination"/>
    <property type="evidence" value="ECO:0007669"/>
    <property type="project" value="UniProtKB-UniRule"/>
</dbReference>
<feature type="domain" description="S1 motif" evidence="8">
    <location>
        <begin position="138"/>
        <end position="203"/>
    </location>
</feature>
<dbReference type="FunFam" id="3.30.300.20:FF:000002">
    <property type="entry name" value="Transcription termination/antitermination protein NusA"/>
    <property type="match status" value="1"/>
</dbReference>
<dbReference type="AlphaFoldDB" id="A0A1I2KKS9"/>
<dbReference type="PANTHER" id="PTHR22648:SF0">
    <property type="entry name" value="TRANSCRIPTION TERMINATION_ANTITERMINATION PROTEIN NUSA"/>
    <property type="match status" value="1"/>
</dbReference>
<dbReference type="InterPro" id="IPR036555">
    <property type="entry name" value="NusA_N_sf"/>
</dbReference>
<dbReference type="Proteomes" id="UP000198964">
    <property type="component" value="Unassembled WGS sequence"/>
</dbReference>
<dbReference type="PROSITE" id="PS50126">
    <property type="entry name" value="S1"/>
    <property type="match status" value="1"/>
</dbReference>
<dbReference type="Pfam" id="PF08529">
    <property type="entry name" value="NusA_N"/>
    <property type="match status" value="1"/>
</dbReference>
<dbReference type="EMBL" id="FONW01000012">
    <property type="protein sequence ID" value="SFF66850.1"/>
    <property type="molecule type" value="Genomic_DNA"/>
</dbReference>
<evidence type="ECO:0000313" key="10">
    <source>
        <dbReference type="Proteomes" id="UP000198964"/>
    </source>
</evidence>
<dbReference type="InterPro" id="IPR004087">
    <property type="entry name" value="KH_dom"/>
</dbReference>
<dbReference type="SUPFAM" id="SSF54814">
    <property type="entry name" value="Prokaryotic type KH domain (KH-domain type II)"/>
    <property type="match status" value="2"/>
</dbReference>
<dbReference type="InterPro" id="IPR013735">
    <property type="entry name" value="TF_NusA_N"/>
</dbReference>
<dbReference type="Pfam" id="PF26594">
    <property type="entry name" value="KH_NusA_2nd"/>
    <property type="match status" value="1"/>
</dbReference>
<sequence length="411" mass="47123">MDTINLIDTFSEFKDLKNIDRVTMMSVLEDVFRNVLQKSYGTDENFDIIINIDKGDFEIWRNREVVEDDAIEDPNTQITLTEAKKIDNDYEVGEEVTDEVKLQDFGRRAILNLRQNLASRILELEKDHIYGKYKGKIGDIVTGEVYQVWKKEILVLDDEGNELILPKTEQIPSDYFRKGDNLRAVVYKVELRNNNPLIILSRTSPVFLERLFELEVPEIFDGLITIKKIVRVPGERAKVAVESYDERIDPVGACVGMKGSRIHGIVRELRNENIDVINYSANVQLFIQRALNPAKISSIKLHEDSKRADVYLKPDEVSLAIGKGGLNIRLASQLTGYEIDVYREMEADEEDVNLDEFADEIEGWILDLLKSIGCDTAKNVLSLSRADLIKRTDLEEETIDHVLKILRAEFE</sequence>
<evidence type="ECO:0000256" key="4">
    <source>
        <dbReference type="ARBA" id="ARBA00022884"/>
    </source>
</evidence>
<dbReference type="Gene3D" id="2.40.50.140">
    <property type="entry name" value="Nucleic acid-binding proteins"/>
    <property type="match status" value="1"/>
</dbReference>
<comment type="subcellular location">
    <subcellularLocation>
        <location evidence="7">Cytoplasm</location>
    </subcellularLocation>
</comment>
<dbReference type="NCBIfam" id="TIGR01953">
    <property type="entry name" value="NusA"/>
    <property type="match status" value="1"/>
</dbReference>
<dbReference type="FunFam" id="3.30.300.20:FF:000013">
    <property type="entry name" value="Transcription termination/antitermination protein NusA"/>
    <property type="match status" value="1"/>
</dbReference>
<keyword evidence="1 7" id="KW-0806">Transcription termination</keyword>
<dbReference type="GO" id="GO:0003723">
    <property type="term" value="F:RNA binding"/>
    <property type="evidence" value="ECO:0007669"/>
    <property type="project" value="UniProtKB-UniRule"/>
</dbReference>
<keyword evidence="6 7" id="KW-0804">Transcription</keyword>
<evidence type="ECO:0000259" key="8">
    <source>
        <dbReference type="PROSITE" id="PS50126"/>
    </source>
</evidence>
<dbReference type="SUPFAM" id="SSF50249">
    <property type="entry name" value="Nucleic acid-binding proteins"/>
    <property type="match status" value="1"/>
</dbReference>
<dbReference type="InterPro" id="IPR010213">
    <property type="entry name" value="TF_NusA"/>
</dbReference>
<dbReference type="InterPro" id="IPR012340">
    <property type="entry name" value="NA-bd_OB-fold"/>
</dbReference>
<dbReference type="Gene3D" id="3.30.1480.10">
    <property type="entry name" value="NusA, N-terminal domain"/>
    <property type="match status" value="1"/>
</dbReference>
<comment type="function">
    <text evidence="7">Participates in both transcription termination and antitermination.</text>
</comment>
<dbReference type="SMART" id="SM00322">
    <property type="entry name" value="KH"/>
    <property type="match status" value="2"/>
</dbReference>
<dbReference type="RefSeq" id="WP_093921207.1">
    <property type="nucleotide sequence ID" value="NZ_FONW01000012.1"/>
</dbReference>
<dbReference type="InterPro" id="IPR003029">
    <property type="entry name" value="S1_domain"/>
</dbReference>
<protein>
    <recommendedName>
        <fullName evidence="7">Transcription termination/antitermination protein NusA</fullName>
    </recommendedName>
</protein>
<dbReference type="CDD" id="cd04455">
    <property type="entry name" value="S1_NusA"/>
    <property type="match status" value="1"/>
</dbReference>
<comment type="similarity">
    <text evidence="7">Belongs to the NusA family.</text>
</comment>
<dbReference type="InterPro" id="IPR025249">
    <property type="entry name" value="TF_NusA_KH_1st"/>
</dbReference>
<evidence type="ECO:0000256" key="1">
    <source>
        <dbReference type="ARBA" id="ARBA00022472"/>
    </source>
</evidence>
<evidence type="ECO:0000256" key="5">
    <source>
        <dbReference type="ARBA" id="ARBA00023015"/>
    </source>
</evidence>
<dbReference type="Gene3D" id="3.30.300.20">
    <property type="match status" value="2"/>
</dbReference>
<accession>A0A1I2KKS9</accession>
<dbReference type="GO" id="GO:0003700">
    <property type="term" value="F:DNA-binding transcription factor activity"/>
    <property type="evidence" value="ECO:0007669"/>
    <property type="project" value="InterPro"/>
</dbReference>
<dbReference type="InterPro" id="IPR015946">
    <property type="entry name" value="KH_dom-like_a/b"/>
</dbReference>
<proteinExistence type="inferred from homology"/>
<dbReference type="InterPro" id="IPR030842">
    <property type="entry name" value="TF_NusA_bacterial"/>
</dbReference>
<dbReference type="InterPro" id="IPR009019">
    <property type="entry name" value="KH_sf_prok-type"/>
</dbReference>
<evidence type="ECO:0000256" key="2">
    <source>
        <dbReference type="ARBA" id="ARBA00022490"/>
    </source>
</evidence>
<dbReference type="PROSITE" id="PS50084">
    <property type="entry name" value="KH_TYPE_1"/>
    <property type="match status" value="1"/>
</dbReference>
<dbReference type="CDD" id="cd02134">
    <property type="entry name" value="KH-II_NusA_rpt1"/>
    <property type="match status" value="1"/>
</dbReference>
<reference evidence="9 10" key="1">
    <citation type="submission" date="2016-10" db="EMBL/GenBank/DDBJ databases">
        <authorList>
            <person name="de Groot N.N."/>
        </authorList>
    </citation>
    <scope>NUCLEOTIDE SEQUENCE [LARGE SCALE GENOMIC DNA]</scope>
    <source>
        <strain evidence="9 10">CGMCC 1.9156</strain>
    </source>
</reference>
<keyword evidence="4 7" id="KW-0694">RNA-binding</keyword>
<name>A0A1I2KKS9_9BACT</name>
<dbReference type="CDD" id="cd22529">
    <property type="entry name" value="KH-II_NusA_rpt2"/>
    <property type="match status" value="1"/>
</dbReference>
<keyword evidence="2 7" id="KW-0963">Cytoplasm</keyword>
<dbReference type="HAMAP" id="MF_00945_B">
    <property type="entry name" value="NusA_B"/>
    <property type="match status" value="1"/>
</dbReference>
<comment type="subunit">
    <text evidence="7">Monomer. Binds directly to the core enzyme of the DNA-dependent RNA polymerase and to nascent RNA.</text>
</comment>
<dbReference type="SMART" id="SM00316">
    <property type="entry name" value="S1"/>
    <property type="match status" value="1"/>
</dbReference>
<dbReference type="PANTHER" id="PTHR22648">
    <property type="entry name" value="TRANSCRIPTION TERMINATION FACTOR NUSA"/>
    <property type="match status" value="1"/>
</dbReference>
<evidence type="ECO:0000313" key="9">
    <source>
        <dbReference type="EMBL" id="SFF66850.1"/>
    </source>
</evidence>
<dbReference type="Pfam" id="PF13184">
    <property type="entry name" value="KH_NusA_1st"/>
    <property type="match status" value="1"/>
</dbReference>
<dbReference type="InterPro" id="IPR058582">
    <property type="entry name" value="KH_NusA_2nd"/>
</dbReference>
<keyword evidence="3 7" id="KW-0889">Transcription antitermination</keyword>
<dbReference type="STRING" id="655355.SAMN05216283_11265"/>
<organism evidence="9 10">
    <name type="scientific">Sunxiuqinia elliptica</name>
    <dbReference type="NCBI Taxonomy" id="655355"/>
    <lineage>
        <taxon>Bacteria</taxon>
        <taxon>Pseudomonadati</taxon>
        <taxon>Bacteroidota</taxon>
        <taxon>Bacteroidia</taxon>
        <taxon>Marinilabiliales</taxon>
        <taxon>Prolixibacteraceae</taxon>
        <taxon>Sunxiuqinia</taxon>
    </lineage>
</organism>
<dbReference type="GO" id="GO:0005829">
    <property type="term" value="C:cytosol"/>
    <property type="evidence" value="ECO:0007669"/>
    <property type="project" value="TreeGrafter"/>
</dbReference>
<dbReference type="GO" id="GO:0031564">
    <property type="term" value="P:transcription antitermination"/>
    <property type="evidence" value="ECO:0007669"/>
    <property type="project" value="UniProtKB-UniRule"/>
</dbReference>
<evidence type="ECO:0000256" key="3">
    <source>
        <dbReference type="ARBA" id="ARBA00022814"/>
    </source>
</evidence>
<keyword evidence="10" id="KW-1185">Reference proteome</keyword>